<evidence type="ECO:0000256" key="1">
    <source>
        <dbReference type="ARBA" id="ARBA00004141"/>
    </source>
</evidence>
<proteinExistence type="inferred from homology"/>
<sequence>VTFYPFVASFSTRRVDNSNTRLAVQIERDPGNDDNNLNSIFYEHLTRALQESLCGDLILGRWGNYSSGDCFILASDDLNAFVHLIEIGNGLVTFQLRGLEFRGTYCQQREVEAIMEGDEDDRGCCCCKPGHLPHLLSCNAAFHLRWLTWEITRTQYILEGYSIIDNNAATMLQVFDLRRILIRYYVKSIIYYMVTSPKLLSWIKNESLLKSLQPFAKWHYIERDLAMFNINIDDDYVPCLQGITRASFCNVYLEWIQYCARKRQEPSKTVVDSDEDSPLVTLSFALCVLGRRALGTAAHNMAISLDSFLYGLHALFKGDFRITARDEWVFADMDLLHKVVAPAIRMSLKLHQDQFTCPDEYEDPVVLYEAIQSFEKKVVICHEGDPAWRGAVLANREELLTLRHVVDEGTDEYKVIMLHRSFLSFKVIKVNKECVRGLWAGQQQELIFLRNRNPERGSIQNNKQVLRNLINSSCDQPLGYPMYVSPLTTSYLGTHRQLKNVWGGPITLNRVRTWLQTKWLRMRKDCNARQHSSGNIEDADGGGAPAAGGSNAPGGGSQDSVEQPRKGGSQPGASTHEGTQGTGRRKGRSQSVQAPSALSQRPPTLSSSGPILESRQAFLQTSSSVHELAQRLSGSRLSLHASVASLHSQPPPITTTGHLSVRERAEALIRSSLGSSTSSTLSFLFGKRSFSSALVISGLSAAEGGNTSDTQSSSSVNIVMGPSARATSQATRVRGWAVVAWAGGLRMTCLMLPPACLQNSVPVSTGPP</sequence>
<reference evidence="9" key="2">
    <citation type="submission" date="2025-09" db="UniProtKB">
        <authorList>
            <consortium name="Ensembl"/>
        </authorList>
    </citation>
    <scope>IDENTIFICATION</scope>
</reference>
<feature type="domain" description="Pecanex C-terminal" evidence="8">
    <location>
        <begin position="272"/>
        <end position="497"/>
    </location>
</feature>
<evidence type="ECO:0000256" key="5">
    <source>
        <dbReference type="ARBA" id="ARBA00023136"/>
    </source>
</evidence>
<dbReference type="PANTHER" id="PTHR12372">
    <property type="entry name" value="PECANEX"/>
    <property type="match status" value="1"/>
</dbReference>
<dbReference type="GeneTree" id="ENSGT00940000157374"/>
<evidence type="ECO:0000256" key="2">
    <source>
        <dbReference type="ARBA" id="ARBA00010170"/>
    </source>
</evidence>
<dbReference type="InterPro" id="IPR039797">
    <property type="entry name" value="Pecanex"/>
</dbReference>
<dbReference type="InterPro" id="IPR007735">
    <property type="entry name" value="Pecanex_C"/>
</dbReference>
<keyword evidence="3" id="KW-0812">Transmembrane</keyword>
<keyword evidence="10" id="KW-1185">Reference proteome</keyword>
<accession>A0A2K6FJA5</accession>
<evidence type="ECO:0000256" key="3">
    <source>
        <dbReference type="ARBA" id="ARBA00022692"/>
    </source>
</evidence>
<feature type="region of interest" description="Disordered" evidence="7">
    <location>
        <begin position="526"/>
        <end position="610"/>
    </location>
</feature>
<dbReference type="AlphaFoldDB" id="A0A2K6FJA5"/>
<organism evidence="9 10">
    <name type="scientific">Propithecus coquereli</name>
    <name type="common">Coquerel's sifaka</name>
    <name type="synonym">Propithecus verreauxi coquereli</name>
    <dbReference type="NCBI Taxonomy" id="379532"/>
    <lineage>
        <taxon>Eukaryota</taxon>
        <taxon>Metazoa</taxon>
        <taxon>Chordata</taxon>
        <taxon>Craniata</taxon>
        <taxon>Vertebrata</taxon>
        <taxon>Euteleostomi</taxon>
        <taxon>Mammalia</taxon>
        <taxon>Eutheria</taxon>
        <taxon>Euarchontoglires</taxon>
        <taxon>Primates</taxon>
        <taxon>Strepsirrhini</taxon>
        <taxon>Lemuriformes</taxon>
        <taxon>Indriidae</taxon>
        <taxon>Propithecus</taxon>
    </lineage>
</organism>
<evidence type="ECO:0000256" key="6">
    <source>
        <dbReference type="RuleBase" id="RU367089"/>
    </source>
</evidence>
<evidence type="ECO:0000259" key="8">
    <source>
        <dbReference type="Pfam" id="PF05041"/>
    </source>
</evidence>
<dbReference type="Pfam" id="PF05041">
    <property type="entry name" value="Pecanex_C"/>
    <property type="match status" value="1"/>
</dbReference>
<keyword evidence="4" id="KW-1133">Transmembrane helix</keyword>
<name>A0A2K6FJA5_PROCO</name>
<comment type="subcellular location">
    <subcellularLocation>
        <location evidence="1 6">Membrane</location>
        <topology evidence="1 6">Multi-pass membrane protein</topology>
    </subcellularLocation>
</comment>
<gene>
    <name evidence="9" type="primary">PCNX2</name>
</gene>
<feature type="compositionally biased region" description="Polar residues" evidence="7">
    <location>
        <begin position="589"/>
        <end position="609"/>
    </location>
</feature>
<reference evidence="9" key="1">
    <citation type="submission" date="2025-08" db="UniProtKB">
        <authorList>
            <consortium name="Ensembl"/>
        </authorList>
    </citation>
    <scope>IDENTIFICATION</scope>
</reference>
<protein>
    <recommendedName>
        <fullName evidence="6">Pecanex-like protein</fullName>
    </recommendedName>
</protein>
<evidence type="ECO:0000313" key="10">
    <source>
        <dbReference type="Proteomes" id="UP000233160"/>
    </source>
</evidence>
<comment type="similarity">
    <text evidence="2 6">Belongs to the pecanex family.</text>
</comment>
<dbReference type="Proteomes" id="UP000233160">
    <property type="component" value="Unassembled WGS sequence"/>
</dbReference>
<evidence type="ECO:0000313" key="9">
    <source>
        <dbReference type="Ensembl" id="ENSPCOP00000014076.1"/>
    </source>
</evidence>
<evidence type="ECO:0000256" key="4">
    <source>
        <dbReference type="ARBA" id="ARBA00022989"/>
    </source>
</evidence>
<feature type="compositionally biased region" description="Gly residues" evidence="7">
    <location>
        <begin position="541"/>
        <end position="557"/>
    </location>
</feature>
<dbReference type="PANTHER" id="PTHR12372:SF5">
    <property type="entry name" value="PECANEX-LIKE PROTEIN 2"/>
    <property type="match status" value="1"/>
</dbReference>
<evidence type="ECO:0000256" key="7">
    <source>
        <dbReference type="SAM" id="MobiDB-lite"/>
    </source>
</evidence>
<dbReference type="GO" id="GO:0016020">
    <property type="term" value="C:membrane"/>
    <property type="evidence" value="ECO:0007669"/>
    <property type="project" value="UniProtKB-SubCell"/>
</dbReference>
<keyword evidence="5" id="KW-0472">Membrane</keyword>
<dbReference type="Ensembl" id="ENSPCOT00000024683.1">
    <property type="protein sequence ID" value="ENSPCOP00000014076.1"/>
    <property type="gene ID" value="ENSPCOG00000018704.1"/>
</dbReference>